<organism evidence="2 3">
    <name type="scientific">Dreissena polymorpha</name>
    <name type="common">Zebra mussel</name>
    <name type="synonym">Mytilus polymorpha</name>
    <dbReference type="NCBI Taxonomy" id="45954"/>
    <lineage>
        <taxon>Eukaryota</taxon>
        <taxon>Metazoa</taxon>
        <taxon>Spiralia</taxon>
        <taxon>Lophotrochozoa</taxon>
        <taxon>Mollusca</taxon>
        <taxon>Bivalvia</taxon>
        <taxon>Autobranchia</taxon>
        <taxon>Heteroconchia</taxon>
        <taxon>Euheterodonta</taxon>
        <taxon>Imparidentia</taxon>
        <taxon>Neoheterodontei</taxon>
        <taxon>Myida</taxon>
        <taxon>Dreissenoidea</taxon>
        <taxon>Dreissenidae</taxon>
        <taxon>Dreissena</taxon>
    </lineage>
</organism>
<protein>
    <submittedName>
        <fullName evidence="2">Uncharacterized protein</fullName>
    </submittedName>
</protein>
<evidence type="ECO:0000256" key="1">
    <source>
        <dbReference type="SAM" id="MobiDB-lite"/>
    </source>
</evidence>
<proteinExistence type="predicted"/>
<name>A0A9D4GM70_DREPO</name>
<gene>
    <name evidence="2" type="ORF">DPMN_119594</name>
</gene>
<evidence type="ECO:0000313" key="2">
    <source>
        <dbReference type="EMBL" id="KAH3818009.1"/>
    </source>
</evidence>
<evidence type="ECO:0000313" key="3">
    <source>
        <dbReference type="Proteomes" id="UP000828390"/>
    </source>
</evidence>
<keyword evidence="3" id="KW-1185">Reference proteome</keyword>
<reference evidence="2" key="1">
    <citation type="journal article" date="2019" name="bioRxiv">
        <title>The Genome of the Zebra Mussel, Dreissena polymorpha: A Resource for Invasive Species Research.</title>
        <authorList>
            <person name="McCartney M.A."/>
            <person name="Auch B."/>
            <person name="Kono T."/>
            <person name="Mallez S."/>
            <person name="Zhang Y."/>
            <person name="Obille A."/>
            <person name="Becker A."/>
            <person name="Abrahante J.E."/>
            <person name="Garbe J."/>
            <person name="Badalamenti J.P."/>
            <person name="Herman A."/>
            <person name="Mangelson H."/>
            <person name="Liachko I."/>
            <person name="Sullivan S."/>
            <person name="Sone E.D."/>
            <person name="Koren S."/>
            <person name="Silverstein K.A.T."/>
            <person name="Beckman K.B."/>
            <person name="Gohl D.M."/>
        </authorList>
    </citation>
    <scope>NUCLEOTIDE SEQUENCE</scope>
    <source>
        <strain evidence="2">Duluth1</strain>
        <tissue evidence="2">Whole animal</tissue>
    </source>
</reference>
<sequence length="82" mass="9086">MSHPQRGLLGDPLTLSSDSYSNYARHLLQYTADRMEQHAKADAAGHVTRRGDLVSGMLSARRPGYKSDSKLSPMELRIADKT</sequence>
<dbReference type="Proteomes" id="UP000828390">
    <property type="component" value="Unassembled WGS sequence"/>
</dbReference>
<accession>A0A9D4GM70</accession>
<dbReference type="EMBL" id="JAIWYP010000005">
    <property type="protein sequence ID" value="KAH3818009.1"/>
    <property type="molecule type" value="Genomic_DNA"/>
</dbReference>
<reference evidence="2" key="2">
    <citation type="submission" date="2020-11" db="EMBL/GenBank/DDBJ databases">
        <authorList>
            <person name="McCartney M.A."/>
            <person name="Auch B."/>
            <person name="Kono T."/>
            <person name="Mallez S."/>
            <person name="Becker A."/>
            <person name="Gohl D.M."/>
            <person name="Silverstein K.A.T."/>
            <person name="Koren S."/>
            <person name="Bechman K.B."/>
            <person name="Herman A."/>
            <person name="Abrahante J.E."/>
            <person name="Garbe J."/>
        </authorList>
    </citation>
    <scope>NUCLEOTIDE SEQUENCE</scope>
    <source>
        <strain evidence="2">Duluth1</strain>
        <tissue evidence="2">Whole animal</tissue>
    </source>
</reference>
<comment type="caution">
    <text evidence="2">The sequence shown here is derived from an EMBL/GenBank/DDBJ whole genome shotgun (WGS) entry which is preliminary data.</text>
</comment>
<feature type="region of interest" description="Disordered" evidence="1">
    <location>
        <begin position="54"/>
        <end position="82"/>
    </location>
</feature>
<dbReference type="AlphaFoldDB" id="A0A9D4GM70"/>